<feature type="compositionally biased region" description="Polar residues" evidence="7">
    <location>
        <begin position="603"/>
        <end position="612"/>
    </location>
</feature>
<feature type="compositionally biased region" description="Polar residues" evidence="7">
    <location>
        <begin position="670"/>
        <end position="681"/>
    </location>
</feature>
<keyword evidence="4" id="KW-0805">Transcription regulation</keyword>
<evidence type="ECO:0000313" key="10">
    <source>
        <dbReference type="Proteomes" id="UP000749559"/>
    </source>
</evidence>
<keyword evidence="10" id="KW-1185">Reference proteome</keyword>
<dbReference type="OrthoDB" id="10048604at2759"/>
<reference evidence="9" key="1">
    <citation type="submission" date="2022-03" db="EMBL/GenBank/DDBJ databases">
        <authorList>
            <person name="Martin C."/>
        </authorList>
    </citation>
    <scope>NUCLEOTIDE SEQUENCE</scope>
</reference>
<dbReference type="EMBL" id="CAIIXF020000004">
    <property type="protein sequence ID" value="CAH1782042.1"/>
    <property type="molecule type" value="Genomic_DNA"/>
</dbReference>
<feature type="compositionally biased region" description="Basic and acidic residues" evidence="7">
    <location>
        <begin position="587"/>
        <end position="598"/>
    </location>
</feature>
<dbReference type="GO" id="GO:0000122">
    <property type="term" value="P:negative regulation of transcription by RNA polymerase II"/>
    <property type="evidence" value="ECO:0007669"/>
    <property type="project" value="TreeGrafter"/>
</dbReference>
<keyword evidence="3" id="KW-0678">Repressor</keyword>
<evidence type="ECO:0000256" key="1">
    <source>
        <dbReference type="ARBA" id="ARBA00004123"/>
    </source>
</evidence>
<feature type="compositionally biased region" description="Polar residues" evidence="7">
    <location>
        <begin position="1"/>
        <end position="12"/>
    </location>
</feature>
<feature type="compositionally biased region" description="Polar residues" evidence="7">
    <location>
        <begin position="551"/>
        <end position="579"/>
    </location>
</feature>
<dbReference type="InterPro" id="IPR031963">
    <property type="entry name" value="SAP130_C"/>
</dbReference>
<accession>A0A8S4NNP0</accession>
<feature type="compositionally biased region" description="Acidic residues" evidence="7">
    <location>
        <begin position="730"/>
        <end position="750"/>
    </location>
</feature>
<sequence length="920" mass="100039">MSSNINPVNSKGGSTGGKKPELNPSSQQQPTHILRQPVHIDQTIRSHFQASLKSSGITSQIASNIRSSLGYQTQINRQPQTLVPKLTVMGNQVDTQAAQLQAAQQGGHSSLNAVPINLSSSQTGRTLTTQVQATPAQPVQIRHTTPLHPQVMSGGTTQQVTVPMASIIKGASVQVSQHPSTQAYATHLPRGAAQVSNLTNPKGVTLATAVLHPSQPSIVLPTKSSSSNVMPTPIQPRGSFVSTNLRPVTPPINRTVVPAASSSSISTDAHRAHIPSTTTTTVQITIQQPRTLEPRTNIDIIPRAVSGSQQINKPMQLNQTHVINQQLQPQQKIVMSQQTVSSLPQQIIKTVLPQLQNSSVHQGSAPVVTTISAPAIPIAKVHPQRQMSQDSRDLSHDTRTTQSGLGTIFQGQGHRGSPGLSTGVSTATTNVHTDIRSDSRSQISQQVGQQYQDMQHFATYATYGNTHPTLANLPLGYNPLSYSPAVAHAFAQGVRQSIVPNTQSPNLATALQSQTISSSPRLQSYNNPMMVAVDPTRSPLAVHSQYAPTSIQTQVTDSASHTSSGGLSNQPIANPSASPRPSILRKRTLEGTLIDKVKKVLTPTGSETSSPMQELAPRTLSVSPTKPGPPLDPARENSQSSTDTATSNETGLGDETVKIKTEPDLLENGPISNGLNNNSVEMSPRKKPRKQLLSLLHGIEGVEGDNKPVLPTPYSVRIKDEIKDSSSTDSDIEKDEDIDTTFDEKDELPEEYTDDEGVRWVRMRKRFSGCLLTNYHCNWKARNNHFVRYVDVKPKDERRPTVNELSNQKGIGQKASGWRLYHLAAQLEDMADSEKNVRKKLKEIQAQVAPKSQVKHLPLDDDVTMVHELTQGNIQRCQLVIEQLEEARDSMLGILGHKSRIMEIVTKHHSKRPVKKKERS</sequence>
<feature type="region of interest" description="Disordered" evidence="7">
    <location>
        <begin position="551"/>
        <end position="688"/>
    </location>
</feature>
<feature type="region of interest" description="Disordered" evidence="7">
    <location>
        <begin position="721"/>
        <end position="750"/>
    </location>
</feature>
<evidence type="ECO:0000256" key="4">
    <source>
        <dbReference type="ARBA" id="ARBA00023015"/>
    </source>
</evidence>
<feature type="region of interest" description="Disordered" evidence="7">
    <location>
        <begin position="218"/>
        <end position="247"/>
    </location>
</feature>
<dbReference type="Pfam" id="PF16014">
    <property type="entry name" value="SAP130_C"/>
    <property type="match status" value="1"/>
</dbReference>
<evidence type="ECO:0000256" key="2">
    <source>
        <dbReference type="ARBA" id="ARBA00007859"/>
    </source>
</evidence>
<comment type="subcellular location">
    <subcellularLocation>
        <location evidence="1">Nucleus</location>
    </subcellularLocation>
</comment>
<evidence type="ECO:0000256" key="7">
    <source>
        <dbReference type="SAM" id="MobiDB-lite"/>
    </source>
</evidence>
<gene>
    <name evidence="9" type="ORF">OFUS_LOCUS8529</name>
</gene>
<name>A0A8S4NNP0_OWEFU</name>
<evidence type="ECO:0000259" key="8">
    <source>
        <dbReference type="Pfam" id="PF16014"/>
    </source>
</evidence>
<organism evidence="9 10">
    <name type="scientific">Owenia fusiformis</name>
    <name type="common">Polychaete worm</name>
    <dbReference type="NCBI Taxonomy" id="6347"/>
    <lineage>
        <taxon>Eukaryota</taxon>
        <taxon>Metazoa</taxon>
        <taxon>Spiralia</taxon>
        <taxon>Lophotrochozoa</taxon>
        <taxon>Annelida</taxon>
        <taxon>Polychaeta</taxon>
        <taxon>Sedentaria</taxon>
        <taxon>Canalipalpata</taxon>
        <taxon>Sabellida</taxon>
        <taxon>Oweniida</taxon>
        <taxon>Oweniidae</taxon>
        <taxon>Owenia</taxon>
    </lineage>
</organism>
<dbReference type="InterPro" id="IPR024137">
    <property type="entry name" value="His_deAcase_cplx_SAP130"/>
</dbReference>
<feature type="region of interest" description="Disordered" evidence="7">
    <location>
        <begin position="1"/>
        <end position="30"/>
    </location>
</feature>
<evidence type="ECO:0000256" key="3">
    <source>
        <dbReference type="ARBA" id="ARBA00022491"/>
    </source>
</evidence>
<feature type="domain" description="Histone deacetylase complex subunit SAP130 C-terminal" evidence="8">
    <location>
        <begin position="720"/>
        <end position="904"/>
    </location>
</feature>
<dbReference type="PANTHER" id="PTHR13497">
    <property type="entry name" value="HISTONE DEACETYLASE COMPLEX SUBUNIT SAP130"/>
    <property type="match status" value="1"/>
</dbReference>
<dbReference type="Proteomes" id="UP000749559">
    <property type="component" value="Unassembled WGS sequence"/>
</dbReference>
<comment type="caution">
    <text evidence="9">The sequence shown here is derived from an EMBL/GenBank/DDBJ whole genome shotgun (WGS) entry which is preliminary data.</text>
</comment>
<evidence type="ECO:0000313" key="9">
    <source>
        <dbReference type="EMBL" id="CAH1782042.1"/>
    </source>
</evidence>
<evidence type="ECO:0000256" key="5">
    <source>
        <dbReference type="ARBA" id="ARBA00023163"/>
    </source>
</evidence>
<proteinExistence type="inferred from homology"/>
<dbReference type="AlphaFoldDB" id="A0A8S4NNP0"/>
<keyword evidence="6" id="KW-0539">Nucleus</keyword>
<dbReference type="PANTHER" id="PTHR13497:SF3">
    <property type="entry name" value="HISTONE DEACETYLASE COMPLEX SUBUNIT SAP130"/>
    <property type="match status" value="1"/>
</dbReference>
<protein>
    <recommendedName>
        <fullName evidence="8">Histone deacetylase complex subunit SAP130 C-terminal domain-containing protein</fullName>
    </recommendedName>
</protein>
<dbReference type="GO" id="GO:0070822">
    <property type="term" value="C:Sin3-type complex"/>
    <property type="evidence" value="ECO:0007669"/>
    <property type="project" value="TreeGrafter"/>
</dbReference>
<feature type="compositionally biased region" description="Polar residues" evidence="7">
    <location>
        <begin position="218"/>
        <end position="230"/>
    </location>
</feature>
<evidence type="ECO:0000256" key="6">
    <source>
        <dbReference type="ARBA" id="ARBA00023242"/>
    </source>
</evidence>
<keyword evidence="5" id="KW-0804">Transcription</keyword>
<feature type="compositionally biased region" description="Polar residues" evidence="7">
    <location>
        <begin position="636"/>
        <end position="650"/>
    </location>
</feature>
<comment type="similarity">
    <text evidence="2">Belongs to the SAP130 family.</text>
</comment>